<comment type="function">
    <text evidence="1 7">Catalyzes the insertion of molybdate into adenylated molybdopterin with the concomitant release of AMP.</text>
</comment>
<comment type="caution">
    <text evidence="9">The sequence shown here is derived from an EMBL/GenBank/DDBJ whole genome shotgun (WGS) entry which is preliminary data.</text>
</comment>
<reference evidence="9 10" key="1">
    <citation type="submission" date="2019-08" db="EMBL/GenBank/DDBJ databases">
        <title>Bacterial whole genome sequence for Glaciihabitans sp. CHu50b-6-2.</title>
        <authorList>
            <person name="Jin L."/>
        </authorList>
    </citation>
    <scope>NUCLEOTIDE SEQUENCE [LARGE SCALE GENOMIC DNA]</scope>
    <source>
        <strain evidence="9 10">CHu50b-6-2</strain>
    </source>
</reference>
<dbReference type="InterPro" id="IPR005110">
    <property type="entry name" value="MoeA_linker/N"/>
</dbReference>
<dbReference type="Pfam" id="PF03453">
    <property type="entry name" value="MoeA_N"/>
    <property type="match status" value="1"/>
</dbReference>
<dbReference type="UniPathway" id="UPA00344"/>
<keyword evidence="10" id="KW-1185">Reference proteome</keyword>
<keyword evidence="4 7" id="KW-0500">Molybdenum</keyword>
<evidence type="ECO:0000256" key="7">
    <source>
        <dbReference type="RuleBase" id="RU365090"/>
    </source>
</evidence>
<dbReference type="EMBL" id="VRMG01000004">
    <property type="protein sequence ID" value="TXN32072.1"/>
    <property type="molecule type" value="Genomic_DNA"/>
</dbReference>
<keyword evidence="7 9" id="KW-0808">Transferase</keyword>
<dbReference type="CDD" id="cd00887">
    <property type="entry name" value="MoeA"/>
    <property type="match status" value="1"/>
</dbReference>
<dbReference type="AlphaFoldDB" id="A0A5C8UVM5"/>
<dbReference type="PANTHER" id="PTHR10192:SF5">
    <property type="entry name" value="GEPHYRIN"/>
    <property type="match status" value="1"/>
</dbReference>
<evidence type="ECO:0000256" key="6">
    <source>
        <dbReference type="ARBA" id="ARBA00047317"/>
    </source>
</evidence>
<dbReference type="Gene3D" id="3.40.980.10">
    <property type="entry name" value="MoaB/Mog-like domain"/>
    <property type="match status" value="1"/>
</dbReference>
<dbReference type="RefSeq" id="WP_147782321.1">
    <property type="nucleotide sequence ID" value="NZ_VRMG01000004.1"/>
</dbReference>
<keyword evidence="7" id="KW-0479">Metal-binding</keyword>
<gene>
    <name evidence="9" type="ORF">FVP33_03885</name>
</gene>
<dbReference type="GO" id="GO:0005829">
    <property type="term" value="C:cytosol"/>
    <property type="evidence" value="ECO:0007669"/>
    <property type="project" value="TreeGrafter"/>
</dbReference>
<dbReference type="PROSITE" id="PS01078">
    <property type="entry name" value="MOCF_BIOSYNTHESIS_1"/>
    <property type="match status" value="1"/>
</dbReference>
<dbReference type="InterPro" id="IPR038987">
    <property type="entry name" value="MoeA-like"/>
</dbReference>
<dbReference type="Gene3D" id="2.40.340.10">
    <property type="entry name" value="MoeA, C-terminal, domain IV"/>
    <property type="match status" value="1"/>
</dbReference>
<sequence>MTDGPGGRAVAWHAARTLASAATALPAETVPLDEAVGRVLAADVLALCDLPHYASSAMDGWAVSGEGPWAITTGALSPGMASVVQTGGLLPDGADAVLRSESGSVRDQSGRLVLSSTTDEPRPAQHIRAAGDEARLSDLLIAAGTLINPAHIAVAAAGGHDELGVIRRPRIALLLTGDEVVESGIPAPGQVRDSFGPQLPAVLGMLGGAVVSDSRVRDDLAATIAALGDAQRDSDLVITTGGTGDSAVDHIHAALRSIGAEVLVPRVAMRPGGPSLLARLPDGRLLVGLPGNPLAAMMGLLTLVEPVLAALGGRPKRLLGSVTSADSLPGRAGSSILVPYRVLDGRAVANPWLGSGMMRGLAEAAGVLIVPPAGVRAGGTAETVALPWG</sequence>
<dbReference type="Proteomes" id="UP000321379">
    <property type="component" value="Unassembled WGS sequence"/>
</dbReference>
<dbReference type="EC" id="2.10.1.1" evidence="7"/>
<comment type="catalytic activity">
    <reaction evidence="6">
        <text>adenylyl-molybdopterin + molybdate = Mo-molybdopterin + AMP + H(+)</text>
        <dbReference type="Rhea" id="RHEA:35047"/>
        <dbReference type="ChEBI" id="CHEBI:15378"/>
        <dbReference type="ChEBI" id="CHEBI:36264"/>
        <dbReference type="ChEBI" id="CHEBI:62727"/>
        <dbReference type="ChEBI" id="CHEBI:71302"/>
        <dbReference type="ChEBI" id="CHEBI:456215"/>
        <dbReference type="EC" id="2.10.1.1"/>
    </reaction>
</comment>
<dbReference type="GO" id="GO:0046872">
    <property type="term" value="F:metal ion binding"/>
    <property type="evidence" value="ECO:0007669"/>
    <property type="project" value="UniProtKB-UniRule"/>
</dbReference>
<dbReference type="InterPro" id="IPR008284">
    <property type="entry name" value="MoCF_biosynth_CS"/>
</dbReference>
<evidence type="ECO:0000256" key="2">
    <source>
        <dbReference type="ARBA" id="ARBA00005046"/>
    </source>
</evidence>
<comment type="cofactor">
    <cofactor evidence="7">
        <name>Mg(2+)</name>
        <dbReference type="ChEBI" id="CHEBI:18420"/>
    </cofactor>
</comment>
<comment type="pathway">
    <text evidence="2 7">Cofactor biosynthesis; molybdopterin biosynthesis.</text>
</comment>
<feature type="domain" description="MoaB/Mog" evidence="8">
    <location>
        <begin position="172"/>
        <end position="310"/>
    </location>
</feature>
<dbReference type="Gene3D" id="2.170.190.11">
    <property type="entry name" value="Molybdopterin biosynthesis moea protein, domain 3"/>
    <property type="match status" value="1"/>
</dbReference>
<accession>A0A5C8UVM5</accession>
<dbReference type="PANTHER" id="PTHR10192">
    <property type="entry name" value="MOLYBDOPTERIN BIOSYNTHESIS PROTEIN"/>
    <property type="match status" value="1"/>
</dbReference>
<dbReference type="Pfam" id="PF00994">
    <property type="entry name" value="MoCF_biosynth"/>
    <property type="match status" value="1"/>
</dbReference>
<dbReference type="SUPFAM" id="SSF63882">
    <property type="entry name" value="MoeA N-terminal region -like"/>
    <property type="match status" value="1"/>
</dbReference>
<evidence type="ECO:0000256" key="5">
    <source>
        <dbReference type="ARBA" id="ARBA00023150"/>
    </source>
</evidence>
<evidence type="ECO:0000256" key="1">
    <source>
        <dbReference type="ARBA" id="ARBA00002901"/>
    </source>
</evidence>
<name>A0A5C8UVM5_9MICO</name>
<dbReference type="InterPro" id="IPR001453">
    <property type="entry name" value="MoaB/Mog_dom"/>
</dbReference>
<dbReference type="GO" id="GO:0006777">
    <property type="term" value="P:Mo-molybdopterin cofactor biosynthetic process"/>
    <property type="evidence" value="ECO:0007669"/>
    <property type="project" value="UniProtKB-UniRule"/>
</dbReference>
<evidence type="ECO:0000313" key="10">
    <source>
        <dbReference type="Proteomes" id="UP000321379"/>
    </source>
</evidence>
<keyword evidence="5 7" id="KW-0501">Molybdenum cofactor biosynthesis</keyword>
<organism evidence="9 10">
    <name type="scientific">Lacisediminihabitans profunda</name>
    <dbReference type="NCBI Taxonomy" id="2594790"/>
    <lineage>
        <taxon>Bacteria</taxon>
        <taxon>Bacillati</taxon>
        <taxon>Actinomycetota</taxon>
        <taxon>Actinomycetes</taxon>
        <taxon>Micrococcales</taxon>
        <taxon>Microbacteriaceae</taxon>
        <taxon>Lacisediminihabitans</taxon>
    </lineage>
</organism>
<comment type="similarity">
    <text evidence="3 7">Belongs to the MoeA family.</text>
</comment>
<evidence type="ECO:0000256" key="4">
    <source>
        <dbReference type="ARBA" id="ARBA00022505"/>
    </source>
</evidence>
<dbReference type="Gene3D" id="3.90.105.10">
    <property type="entry name" value="Molybdopterin biosynthesis moea protein, domain 2"/>
    <property type="match status" value="1"/>
</dbReference>
<evidence type="ECO:0000259" key="8">
    <source>
        <dbReference type="SMART" id="SM00852"/>
    </source>
</evidence>
<dbReference type="InterPro" id="IPR036688">
    <property type="entry name" value="MoeA_C_domain_IV_sf"/>
</dbReference>
<proteinExistence type="inferred from homology"/>
<evidence type="ECO:0000256" key="3">
    <source>
        <dbReference type="ARBA" id="ARBA00010763"/>
    </source>
</evidence>
<dbReference type="InterPro" id="IPR036425">
    <property type="entry name" value="MoaB/Mog-like_dom_sf"/>
</dbReference>
<dbReference type="SUPFAM" id="SSF53218">
    <property type="entry name" value="Molybdenum cofactor biosynthesis proteins"/>
    <property type="match status" value="1"/>
</dbReference>
<dbReference type="InterPro" id="IPR036135">
    <property type="entry name" value="MoeA_linker/N_sf"/>
</dbReference>
<dbReference type="GO" id="GO:0061599">
    <property type="term" value="F:molybdopterin molybdotransferase activity"/>
    <property type="evidence" value="ECO:0007669"/>
    <property type="project" value="UniProtKB-UniRule"/>
</dbReference>
<dbReference type="SMART" id="SM00852">
    <property type="entry name" value="MoCF_biosynth"/>
    <property type="match status" value="1"/>
</dbReference>
<evidence type="ECO:0000313" key="9">
    <source>
        <dbReference type="EMBL" id="TXN32072.1"/>
    </source>
</evidence>
<keyword evidence="7" id="KW-0460">Magnesium</keyword>
<protein>
    <recommendedName>
        <fullName evidence="7">Molybdopterin molybdenumtransferase</fullName>
        <ecNumber evidence="7">2.10.1.1</ecNumber>
    </recommendedName>
</protein>